<name>A0ABR2ZR65_9AGAR</name>
<proteinExistence type="predicted"/>
<gene>
    <name evidence="1" type="ORF">AAF712_009175</name>
</gene>
<comment type="caution">
    <text evidence="1">The sequence shown here is derived from an EMBL/GenBank/DDBJ whole genome shotgun (WGS) entry which is preliminary data.</text>
</comment>
<protein>
    <submittedName>
        <fullName evidence="1">Uncharacterized protein</fullName>
    </submittedName>
</protein>
<keyword evidence="2" id="KW-1185">Reference proteome</keyword>
<dbReference type="Proteomes" id="UP001437256">
    <property type="component" value="Unassembled WGS sequence"/>
</dbReference>
<organism evidence="1 2">
    <name type="scientific">Marasmius tenuissimus</name>
    <dbReference type="NCBI Taxonomy" id="585030"/>
    <lineage>
        <taxon>Eukaryota</taxon>
        <taxon>Fungi</taxon>
        <taxon>Dikarya</taxon>
        <taxon>Basidiomycota</taxon>
        <taxon>Agaricomycotina</taxon>
        <taxon>Agaricomycetes</taxon>
        <taxon>Agaricomycetidae</taxon>
        <taxon>Agaricales</taxon>
        <taxon>Marasmiineae</taxon>
        <taxon>Marasmiaceae</taxon>
        <taxon>Marasmius</taxon>
    </lineage>
</organism>
<evidence type="ECO:0000313" key="2">
    <source>
        <dbReference type="Proteomes" id="UP001437256"/>
    </source>
</evidence>
<accession>A0ABR2ZR65</accession>
<reference evidence="1 2" key="1">
    <citation type="submission" date="2024-05" db="EMBL/GenBank/DDBJ databases">
        <title>A draft genome resource for the thread blight pathogen Marasmius tenuissimus strain MS-2.</title>
        <authorList>
            <person name="Yulfo-Soto G.E."/>
            <person name="Baruah I.K."/>
            <person name="Amoako-Attah I."/>
            <person name="Bukari Y."/>
            <person name="Meinhardt L.W."/>
            <person name="Bailey B.A."/>
            <person name="Cohen S.P."/>
        </authorList>
    </citation>
    <scope>NUCLEOTIDE SEQUENCE [LARGE SCALE GENOMIC DNA]</scope>
    <source>
        <strain evidence="1 2">MS-2</strain>
    </source>
</reference>
<evidence type="ECO:0000313" key="1">
    <source>
        <dbReference type="EMBL" id="KAL0063893.1"/>
    </source>
</evidence>
<dbReference type="EMBL" id="JBBXMP010000071">
    <property type="protein sequence ID" value="KAL0063893.1"/>
    <property type="molecule type" value="Genomic_DNA"/>
</dbReference>
<sequence length="313" mass="35025">MTSLEHEEAGEENLFDIDLLTAMRLLEKAWDEVTPETIQNCWQHSGVVPNHDETWEDIFINADAPSVTSDDSDDEMDVDGEAEKESGVVEGWKIILEFAQSGMTLPEAEKKLKSHLGSCYKAADWQVALFAVTGSETSKEALAAVQKLMPVTKASDSRCSTMGSNPVSIQQIQESEIELMECVKELYSRGHLENVQDVNNLVDPAAEREDADNMEVTGFDDSEAGLEGIWDYVLNKTQGPRKDGEDEDDEEFVMDSAKVLEAARYLETVCENRGDLSTSFELSQLLRRFRGEVRRETEAAKKQMPIESFFSCT</sequence>